<feature type="domain" description="Fibronectin type-III" evidence="4">
    <location>
        <begin position="253"/>
        <end position="351"/>
    </location>
</feature>
<dbReference type="Ensembl" id="ENSACIT00000024896.1">
    <property type="protein sequence ID" value="ENSACIP00000024255.1"/>
    <property type="gene ID" value="ENSACIG00000018813.1"/>
</dbReference>
<organism evidence="5 6">
    <name type="scientific">Amphilophus citrinellus</name>
    <name type="common">Midas cichlid</name>
    <name type="synonym">Cichlasoma citrinellum</name>
    <dbReference type="NCBI Taxonomy" id="61819"/>
    <lineage>
        <taxon>Eukaryota</taxon>
        <taxon>Metazoa</taxon>
        <taxon>Chordata</taxon>
        <taxon>Craniata</taxon>
        <taxon>Vertebrata</taxon>
        <taxon>Euteleostomi</taxon>
        <taxon>Actinopterygii</taxon>
        <taxon>Neopterygii</taxon>
        <taxon>Teleostei</taxon>
        <taxon>Neoteleostei</taxon>
        <taxon>Acanthomorphata</taxon>
        <taxon>Ovalentaria</taxon>
        <taxon>Cichlomorphae</taxon>
        <taxon>Cichliformes</taxon>
        <taxon>Cichlidae</taxon>
        <taxon>New World cichlids</taxon>
        <taxon>Cichlasomatinae</taxon>
        <taxon>Heroini</taxon>
        <taxon>Amphilophus</taxon>
    </lineage>
</organism>
<dbReference type="InterPro" id="IPR003599">
    <property type="entry name" value="Ig_sub"/>
</dbReference>
<dbReference type="Pfam" id="PF00041">
    <property type="entry name" value="fn3"/>
    <property type="match status" value="3"/>
</dbReference>
<protein>
    <submittedName>
        <fullName evidence="5">Myomesin 3</fullName>
    </submittedName>
</protein>
<dbReference type="InterPro" id="IPR036116">
    <property type="entry name" value="FN3_sf"/>
</dbReference>
<name>A0A3Q0SW56_AMPCI</name>
<feature type="domain" description="Fibronectin type-III" evidence="4">
    <location>
        <begin position="151"/>
        <end position="245"/>
    </location>
</feature>
<dbReference type="FunFam" id="2.60.40.10:FF:000197">
    <property type="entry name" value="Myomesin 1"/>
    <property type="match status" value="1"/>
</dbReference>
<feature type="domain" description="Ig-like" evidence="3">
    <location>
        <begin position="670"/>
        <end position="759"/>
    </location>
</feature>
<dbReference type="InterPro" id="IPR013783">
    <property type="entry name" value="Ig-like_fold"/>
</dbReference>
<dbReference type="FunFam" id="2.60.40.10:FF:000029">
    <property type="entry name" value="Myomesin 1"/>
    <property type="match status" value="2"/>
</dbReference>
<dbReference type="GO" id="GO:0045214">
    <property type="term" value="P:sarcomere organization"/>
    <property type="evidence" value="ECO:0007669"/>
    <property type="project" value="TreeGrafter"/>
</dbReference>
<dbReference type="PANTHER" id="PTHR13817:SF89">
    <property type="entry name" value="MYOMESIN-3"/>
    <property type="match status" value="1"/>
</dbReference>
<dbReference type="CDD" id="cd00063">
    <property type="entry name" value="FN3"/>
    <property type="match status" value="4"/>
</dbReference>
<dbReference type="AlphaFoldDB" id="A0A3Q0SW56"/>
<dbReference type="SUPFAM" id="SSF48726">
    <property type="entry name" value="Immunoglobulin"/>
    <property type="match status" value="1"/>
</dbReference>
<dbReference type="SUPFAM" id="SSF49265">
    <property type="entry name" value="Fibronectin type III"/>
    <property type="match status" value="2"/>
</dbReference>
<dbReference type="SMART" id="SM00408">
    <property type="entry name" value="IGc2"/>
    <property type="match status" value="1"/>
</dbReference>
<keyword evidence="6" id="KW-1185">Reference proteome</keyword>
<keyword evidence="2" id="KW-0393">Immunoglobulin domain</keyword>
<dbReference type="OMA" id="KQVPGPY"/>
<accession>A0A3Q0SW56</accession>
<reference evidence="5" key="2">
    <citation type="submission" date="2025-09" db="UniProtKB">
        <authorList>
            <consortium name="Ensembl"/>
        </authorList>
    </citation>
    <scope>IDENTIFICATION</scope>
</reference>
<dbReference type="PROSITE" id="PS50853">
    <property type="entry name" value="FN3"/>
    <property type="match status" value="4"/>
</dbReference>
<evidence type="ECO:0000259" key="4">
    <source>
        <dbReference type="PROSITE" id="PS50853"/>
    </source>
</evidence>
<dbReference type="PRINTS" id="PR00014">
    <property type="entry name" value="FNTYPEIII"/>
</dbReference>
<dbReference type="Proteomes" id="UP000261340">
    <property type="component" value="Unplaced"/>
</dbReference>
<dbReference type="PROSITE" id="PS50835">
    <property type="entry name" value="IG_LIKE"/>
    <property type="match status" value="1"/>
</dbReference>
<dbReference type="PANTHER" id="PTHR13817">
    <property type="entry name" value="TITIN"/>
    <property type="match status" value="1"/>
</dbReference>
<dbReference type="FunFam" id="2.60.40.10:FF:000124">
    <property type="entry name" value="Myomesin 1"/>
    <property type="match status" value="1"/>
</dbReference>
<dbReference type="InterPro" id="IPR036179">
    <property type="entry name" value="Ig-like_dom_sf"/>
</dbReference>
<keyword evidence="1" id="KW-0677">Repeat</keyword>
<feature type="domain" description="Fibronectin type-III" evidence="4">
    <location>
        <begin position="49"/>
        <end position="145"/>
    </location>
</feature>
<feature type="domain" description="Fibronectin type-III" evidence="4">
    <location>
        <begin position="1"/>
        <end position="46"/>
    </location>
</feature>
<dbReference type="SMART" id="SM00060">
    <property type="entry name" value="FN3"/>
    <property type="match status" value="3"/>
</dbReference>
<evidence type="ECO:0000259" key="3">
    <source>
        <dbReference type="PROSITE" id="PS50835"/>
    </source>
</evidence>
<dbReference type="SMART" id="SM00409">
    <property type="entry name" value="IG"/>
    <property type="match status" value="3"/>
</dbReference>
<dbReference type="GeneTree" id="ENSGT00940000158669"/>
<reference evidence="5" key="1">
    <citation type="submission" date="2025-08" db="UniProtKB">
        <authorList>
            <consortium name="Ensembl"/>
        </authorList>
    </citation>
    <scope>IDENTIFICATION</scope>
</reference>
<dbReference type="InterPro" id="IPR007110">
    <property type="entry name" value="Ig-like_dom"/>
</dbReference>
<dbReference type="InterPro" id="IPR013098">
    <property type="entry name" value="Ig_I-set"/>
</dbReference>
<dbReference type="Pfam" id="PF07679">
    <property type="entry name" value="I-set"/>
    <property type="match status" value="1"/>
</dbReference>
<dbReference type="InterPro" id="IPR003598">
    <property type="entry name" value="Ig_sub2"/>
</dbReference>
<evidence type="ECO:0000313" key="5">
    <source>
        <dbReference type="Ensembl" id="ENSACIP00000024255.1"/>
    </source>
</evidence>
<dbReference type="FunFam" id="2.60.40.10:FF:000179">
    <property type="entry name" value="Myomesin 2"/>
    <property type="match status" value="1"/>
</dbReference>
<dbReference type="InterPro" id="IPR050964">
    <property type="entry name" value="Striated_Muscle_Regulatory"/>
</dbReference>
<evidence type="ECO:0000256" key="1">
    <source>
        <dbReference type="ARBA" id="ARBA00022737"/>
    </source>
</evidence>
<dbReference type="InterPro" id="IPR003961">
    <property type="entry name" value="FN3_dom"/>
</dbReference>
<sequence length="775" mass="87399">MVVNSPRFPVFDLVKGKQYYFRVRSVNKYGVSDPSEPSTPISLGKPQGVPAPPHSVMAVRDTDTSVLLQWQEPKDKTGILGYYLYYSEAGKQNWKTVNNKPFTKNRFTVHGLKTWREYVFRVKSVSWAGNSSYSDESQPIVVKSAIYVPSAPSAIALLLCTGSEMVLGWRAPSSDGGNPVRGYYLDQKEKGMEIWREVNVKPVKERQFKVCNLTSGHFYQFRVFAANMVGVGKPSEASEAFLCEKWTMPEPGCPYDLEIREVRNGSLVLLWAAPLYQGRSPVTGYLLEISQGDQSDNWTALNEKTISDTHYKVSGLQVGETYRLRVLAVNEAGVGCASLPSEPVMAQTQPGTKNIEIGVDDDGFIFLGYEAVEMNDESKFLWSKNYTDPVGAERVRAETKKNRSVLTFTDPSEEDLGLYTVNMSDNPQLSSSYDFTYLFMTYCLPKSAFNFCLAVIALKSGWQVEVSEKGSVRLWLQTETLSNAAELRLIFNDREISSTPHRKINFDKAKGLVEILFDELSQEDEGSYTAQLRDGRAKNQFTLVFVDKSKSFSYKSCPYAALSASPLKIQSTGEGFKLYCSLKYYTSVLKTSWYFKEKRIDQEARTKPGSSMQKVWIEIFNPTENDKGKYMLEMFDGNETHKRFLDLSGQGAFYIKCQQSYFCLFISDRAKVTKGLPDVVAIMEGKSLCLTCFVDGEPAPEISWLRNDREIFSQDHFTITKEPKRSSITINNVNMEDSGKYSIFVQNKYGSETVNVTVSVYKHGEKPPANAVEMV</sequence>
<evidence type="ECO:0000256" key="2">
    <source>
        <dbReference type="ARBA" id="ARBA00023319"/>
    </source>
</evidence>
<proteinExistence type="predicted"/>
<dbReference type="Gene3D" id="2.60.40.10">
    <property type="entry name" value="Immunoglobulins"/>
    <property type="match status" value="8"/>
</dbReference>
<dbReference type="STRING" id="61819.ENSACIP00000024255"/>
<dbReference type="GO" id="GO:0031430">
    <property type="term" value="C:M band"/>
    <property type="evidence" value="ECO:0007669"/>
    <property type="project" value="TreeGrafter"/>
</dbReference>
<evidence type="ECO:0000313" key="6">
    <source>
        <dbReference type="Proteomes" id="UP000261340"/>
    </source>
</evidence>